<keyword evidence="1" id="KW-0233">DNA recombination</keyword>
<dbReference type="GO" id="GO:0003677">
    <property type="term" value="F:DNA binding"/>
    <property type="evidence" value="ECO:0007669"/>
    <property type="project" value="InterPro"/>
</dbReference>
<evidence type="ECO:0000256" key="1">
    <source>
        <dbReference type="ARBA" id="ARBA00023172"/>
    </source>
</evidence>
<comment type="caution">
    <text evidence="3">The sequence shown here is derived from an EMBL/GenBank/DDBJ whole genome shotgun (WGS) entry which is preliminary data.</text>
</comment>
<dbReference type="Proteomes" id="UP000604046">
    <property type="component" value="Unassembled WGS sequence"/>
</dbReference>
<dbReference type="SUPFAM" id="SSF56349">
    <property type="entry name" value="DNA breaking-rejoining enzymes"/>
    <property type="match status" value="1"/>
</dbReference>
<gene>
    <name evidence="3" type="primary">ftsH</name>
    <name evidence="3" type="ORF">SNAT2548_LOCUS6555</name>
</gene>
<dbReference type="InterPro" id="IPR011010">
    <property type="entry name" value="DNA_brk_join_enz"/>
</dbReference>
<accession>A0A812JG70</accession>
<dbReference type="InterPro" id="IPR013762">
    <property type="entry name" value="Integrase-like_cat_sf"/>
</dbReference>
<dbReference type="OrthoDB" id="430469at2759"/>
<evidence type="ECO:0000256" key="2">
    <source>
        <dbReference type="SAM" id="MobiDB-lite"/>
    </source>
</evidence>
<dbReference type="AlphaFoldDB" id="A0A812JG70"/>
<dbReference type="GO" id="GO:0006310">
    <property type="term" value="P:DNA recombination"/>
    <property type="evidence" value="ECO:0007669"/>
    <property type="project" value="UniProtKB-KW"/>
</dbReference>
<reference evidence="3" key="1">
    <citation type="submission" date="2021-02" db="EMBL/GenBank/DDBJ databases">
        <authorList>
            <person name="Dougan E. K."/>
            <person name="Rhodes N."/>
            <person name="Thang M."/>
            <person name="Chan C."/>
        </authorList>
    </citation>
    <scope>NUCLEOTIDE SEQUENCE</scope>
</reference>
<sequence>MLHVPCVSDRYTFASLVEVLQAQGVVHCLGVLRSAGVKSAWDLENKSKSELRSLLGDVALDALVAVRKTRRTPSRPDVPVVHPYARGSLQRLGLGDPSKAMIVDLAKADKEFLEDRFARTSRAPRDSRWKTWLALCSSRGFQPLPVTVELINAVGSLLKAGRYRSASQYFAIAKSKHVEAGHPWSQAMDLARSQAVRSITRGIGPSMPKLDLHLELAPAMLDETLKAVANRLRIPTDLRLPFMGPTAVAASWFLLRGIEISNVQCRDVTFQCELYQVTLQLPVSKVDTEAKGCARTHCCVCRGGRQTLCVFHALLDIVTALRSRQAWRPEAYLFGCEGLMPTARQVSTLARCCAVALGQASLDEWSSGALDRWAQHSFRVAGAQFLARSGVDVAVIQLIGRWGSNAIFRYVQTAAFVPERAACAVANALGNQMSHEGSACSASRTRTPSDTKDFRQMVRDLVSECTKSKDVLVHNPRTKFAHKPSSSESALDSSCWLTACGKWRYGISRCVRNVDLLPGYQACKNCFGSVQLDESSSADASEESACESSDGSA</sequence>
<evidence type="ECO:0000313" key="4">
    <source>
        <dbReference type="Proteomes" id="UP000604046"/>
    </source>
</evidence>
<evidence type="ECO:0000313" key="3">
    <source>
        <dbReference type="EMBL" id="CAE7206162.1"/>
    </source>
</evidence>
<organism evidence="3 4">
    <name type="scientific">Symbiodinium natans</name>
    <dbReference type="NCBI Taxonomy" id="878477"/>
    <lineage>
        <taxon>Eukaryota</taxon>
        <taxon>Sar</taxon>
        <taxon>Alveolata</taxon>
        <taxon>Dinophyceae</taxon>
        <taxon>Suessiales</taxon>
        <taxon>Symbiodiniaceae</taxon>
        <taxon>Symbiodinium</taxon>
    </lineage>
</organism>
<dbReference type="Gene3D" id="1.10.443.10">
    <property type="entry name" value="Intergrase catalytic core"/>
    <property type="match status" value="1"/>
</dbReference>
<feature type="region of interest" description="Disordered" evidence="2">
    <location>
        <begin position="534"/>
        <end position="553"/>
    </location>
</feature>
<keyword evidence="4" id="KW-1185">Reference proteome</keyword>
<dbReference type="EMBL" id="CAJNDS010000436">
    <property type="protein sequence ID" value="CAE7206162.1"/>
    <property type="molecule type" value="Genomic_DNA"/>
</dbReference>
<name>A0A812JG70_9DINO</name>
<proteinExistence type="predicted"/>
<protein>
    <submittedName>
        <fullName evidence="3">FtsH protein</fullName>
    </submittedName>
</protein>
<dbReference type="GO" id="GO:0015074">
    <property type="term" value="P:DNA integration"/>
    <property type="evidence" value="ECO:0007669"/>
    <property type="project" value="InterPro"/>
</dbReference>